<proteinExistence type="predicted"/>
<dbReference type="AlphaFoldDB" id="A0A085ZHE7"/>
<keyword evidence="1" id="KW-0472">Membrane</keyword>
<protein>
    <submittedName>
        <fullName evidence="2">Uncharacterized protein</fullName>
    </submittedName>
</protein>
<evidence type="ECO:0000256" key="1">
    <source>
        <dbReference type="SAM" id="Phobius"/>
    </source>
</evidence>
<dbReference type="eggNOG" id="ENOG502ZZYH">
    <property type="taxonomic scope" value="Bacteria"/>
</dbReference>
<gene>
    <name evidence="2" type="ORF">IX38_10660</name>
</gene>
<keyword evidence="1" id="KW-1133">Transmembrane helix</keyword>
<keyword evidence="1" id="KW-0812">Transmembrane</keyword>
<dbReference type="Proteomes" id="UP000028703">
    <property type="component" value="Unassembled WGS sequence"/>
</dbReference>
<dbReference type="OrthoDB" id="1452486at2"/>
<name>A0A085ZHE7_9FLAO</name>
<dbReference type="EMBL" id="JPRO01000007">
    <property type="protein sequence ID" value="KFF03861.1"/>
    <property type="molecule type" value="Genomic_DNA"/>
</dbReference>
<dbReference type="RefSeq" id="WP_034704484.1">
    <property type="nucleotide sequence ID" value="NZ_JPRO01000007.1"/>
</dbReference>
<feature type="transmembrane region" description="Helical" evidence="1">
    <location>
        <begin position="32"/>
        <end position="52"/>
    </location>
</feature>
<evidence type="ECO:0000313" key="2">
    <source>
        <dbReference type="EMBL" id="KFF03861.1"/>
    </source>
</evidence>
<accession>A0A085ZHE7</accession>
<sequence length="175" mass="20839">MQKVKRAYYYLFYKLYKHYENSSEPWWSDFKASASIGALEIWLILSILNYFLMITGETIGNLNIWQPSVFIPFILLFLLHYIAFIRTDIWKEYIKEFDQLSKEKNKKGGTITWLIIIFIIINTILSYYLLFQRAKQNQTGPYAPEIVAKERREDSLQKAQQIENLKKIYGEGSKK</sequence>
<keyword evidence="3" id="KW-1185">Reference proteome</keyword>
<dbReference type="STRING" id="421531.IX38_10660"/>
<organism evidence="2 3">
    <name type="scientific">Chryseobacterium luteum</name>
    <dbReference type="NCBI Taxonomy" id="421531"/>
    <lineage>
        <taxon>Bacteria</taxon>
        <taxon>Pseudomonadati</taxon>
        <taxon>Bacteroidota</taxon>
        <taxon>Flavobacteriia</taxon>
        <taxon>Flavobacteriales</taxon>
        <taxon>Weeksellaceae</taxon>
        <taxon>Chryseobacterium group</taxon>
        <taxon>Chryseobacterium</taxon>
    </lineage>
</organism>
<feature type="transmembrane region" description="Helical" evidence="1">
    <location>
        <begin position="64"/>
        <end position="83"/>
    </location>
</feature>
<feature type="transmembrane region" description="Helical" evidence="1">
    <location>
        <begin position="111"/>
        <end position="130"/>
    </location>
</feature>
<comment type="caution">
    <text evidence="2">The sequence shown here is derived from an EMBL/GenBank/DDBJ whole genome shotgun (WGS) entry which is preliminary data.</text>
</comment>
<reference evidence="2 3" key="1">
    <citation type="submission" date="2014-07" db="EMBL/GenBank/DDBJ databases">
        <title>Genome of Chryseobacterium luteum DSM 18605.</title>
        <authorList>
            <person name="Stropko S.J."/>
            <person name="Pipes S.E."/>
            <person name="Newman J.D."/>
        </authorList>
    </citation>
    <scope>NUCLEOTIDE SEQUENCE [LARGE SCALE GENOMIC DNA]</scope>
    <source>
        <strain evidence="2 3">DSM 18605</strain>
    </source>
</reference>
<evidence type="ECO:0000313" key="3">
    <source>
        <dbReference type="Proteomes" id="UP000028703"/>
    </source>
</evidence>